<evidence type="ECO:0000313" key="2">
    <source>
        <dbReference type="EMBL" id="MBP1931945.1"/>
    </source>
</evidence>
<evidence type="ECO:0000259" key="1">
    <source>
        <dbReference type="Pfam" id="PF08722"/>
    </source>
</evidence>
<dbReference type="InterPro" id="IPR011856">
    <property type="entry name" value="tRNA_endonuc-like_dom_sf"/>
</dbReference>
<comment type="caution">
    <text evidence="2">The sequence shown here is derived from an EMBL/GenBank/DDBJ whole genome shotgun (WGS) entry which is preliminary data.</text>
</comment>
<dbReference type="InterPro" id="IPR014833">
    <property type="entry name" value="TnsA_N"/>
</dbReference>
<keyword evidence="3" id="KW-1185">Reference proteome</keyword>
<accession>A0ABS4GQ03</accession>
<dbReference type="EMBL" id="JAGGKT010000004">
    <property type="protein sequence ID" value="MBP1931945.1"/>
    <property type="molecule type" value="Genomic_DNA"/>
</dbReference>
<name>A0ABS4GQ03_9BACL</name>
<proteinExistence type="predicted"/>
<reference evidence="2 3" key="1">
    <citation type="submission" date="2021-03" db="EMBL/GenBank/DDBJ databases">
        <title>Genomic Encyclopedia of Type Strains, Phase IV (KMG-IV): sequencing the most valuable type-strain genomes for metagenomic binning, comparative biology and taxonomic classification.</title>
        <authorList>
            <person name="Goeker M."/>
        </authorList>
    </citation>
    <scope>NUCLEOTIDE SEQUENCE [LARGE SCALE GENOMIC DNA]</scope>
    <source>
        <strain evidence="2 3">DSM 24738</strain>
    </source>
</reference>
<dbReference type="Proteomes" id="UP001519343">
    <property type="component" value="Unassembled WGS sequence"/>
</dbReference>
<dbReference type="Pfam" id="PF08722">
    <property type="entry name" value="Tn7_TnsA-like_N"/>
    <property type="match status" value="1"/>
</dbReference>
<protein>
    <recommendedName>
        <fullName evidence="1">TnsA endonuclease N-terminal domain-containing protein</fullName>
    </recommendedName>
</protein>
<feature type="domain" description="TnsA endonuclease N-terminal" evidence="1">
    <location>
        <begin position="24"/>
        <end position="106"/>
    </location>
</feature>
<organism evidence="2 3">
    <name type="scientific">Ammoniphilus resinae</name>
    <dbReference type="NCBI Taxonomy" id="861532"/>
    <lineage>
        <taxon>Bacteria</taxon>
        <taxon>Bacillati</taxon>
        <taxon>Bacillota</taxon>
        <taxon>Bacilli</taxon>
        <taxon>Bacillales</taxon>
        <taxon>Paenibacillaceae</taxon>
        <taxon>Aneurinibacillus group</taxon>
        <taxon>Ammoniphilus</taxon>
    </lineage>
</organism>
<evidence type="ECO:0000313" key="3">
    <source>
        <dbReference type="Proteomes" id="UP001519343"/>
    </source>
</evidence>
<dbReference type="Gene3D" id="3.40.1350.10">
    <property type="match status" value="1"/>
</dbReference>
<gene>
    <name evidence="2" type="ORF">J2Z37_001946</name>
</gene>
<sequence length="205" mass="24478">MKMNRTIRMFSDLEYDHWVLIEGDPDILCFCEQPIKINVLLEGEMVESILDMWIQRKDGAEIFVEIKYAAELDPKNSNFSPRSLRQTSAQRKWCEQNGFKYEIRTDKEIRGNLVYLDNLKLILPYVRQRATPIETDWHRILAAIKNRSNTIFHVEQQFPEIPKQRIRETICRMIYTGVIRSNIDKDPFNSTTEVWFNDQTEMDRK</sequence>